<dbReference type="EMBL" id="JARBHB010000008">
    <property type="protein sequence ID" value="KAJ8877915.1"/>
    <property type="molecule type" value="Genomic_DNA"/>
</dbReference>
<name>A0ABQ9H0X7_9NEOP</name>
<dbReference type="Proteomes" id="UP001159363">
    <property type="component" value="Chromosome 7"/>
</dbReference>
<protein>
    <recommendedName>
        <fullName evidence="4">Tc1-like transposase DDE domain-containing protein</fullName>
    </recommendedName>
</protein>
<proteinExistence type="predicted"/>
<feature type="region of interest" description="Disordered" evidence="1">
    <location>
        <begin position="251"/>
        <end position="293"/>
    </location>
</feature>
<evidence type="ECO:0008006" key="4">
    <source>
        <dbReference type="Google" id="ProtNLM"/>
    </source>
</evidence>
<comment type="caution">
    <text evidence="2">The sequence shown here is derived from an EMBL/GenBank/DDBJ whole genome shotgun (WGS) entry which is preliminary data.</text>
</comment>
<evidence type="ECO:0000313" key="3">
    <source>
        <dbReference type="Proteomes" id="UP001159363"/>
    </source>
</evidence>
<dbReference type="InterPro" id="IPR036397">
    <property type="entry name" value="RNaseH_sf"/>
</dbReference>
<dbReference type="Gene3D" id="3.30.420.10">
    <property type="entry name" value="Ribonuclease H-like superfamily/Ribonuclease H"/>
    <property type="match status" value="1"/>
</dbReference>
<accession>A0ABQ9H0X7</accession>
<feature type="compositionally biased region" description="Polar residues" evidence="1">
    <location>
        <begin position="262"/>
        <end position="272"/>
    </location>
</feature>
<gene>
    <name evidence="2" type="ORF">PR048_022374</name>
</gene>
<reference evidence="2 3" key="1">
    <citation type="submission" date="2023-02" db="EMBL/GenBank/DDBJ databases">
        <title>LHISI_Scaffold_Assembly.</title>
        <authorList>
            <person name="Stuart O.P."/>
            <person name="Cleave R."/>
            <person name="Magrath M.J.L."/>
            <person name="Mikheyev A.S."/>
        </authorList>
    </citation>
    <scope>NUCLEOTIDE SEQUENCE [LARGE SCALE GENOMIC DNA]</scope>
    <source>
        <strain evidence="2">Daus_M_001</strain>
        <tissue evidence="2">Leg muscle</tissue>
    </source>
</reference>
<evidence type="ECO:0000313" key="2">
    <source>
        <dbReference type="EMBL" id="KAJ8877915.1"/>
    </source>
</evidence>
<keyword evidence="3" id="KW-1185">Reference proteome</keyword>
<sequence>MRRGGLRRRPVSPEHSCIIAKRIGISSRREEVCDANKTRCCLHSRDSQEGDSGRRERIVLVIGEGETGGAPTDCATGGRLHQVATASASSAPGGGARNQPLQAPHMRTDSIRPLPPHLFQTQQKHSTADLFRLRLQILAVMFQCLPPHAGKTTSSPMSPATTLPQLHPAVDTTDSQTAVGGGNSSPRHRLEIRATMQWYADNNVRRLDWPAQSPDLNLIEHLWDELDHRVRARQLLSSSETNLLTNSQCDKQTENLSHRRYQGTNPRPSDNASPCFRATQRRQTFNGDATRPSVRKVDPRAWVTGKVASTDATRGSTTYYRHSDVVTIGAEVVERLDCSPPTKTNWVQSPAGSIKDLHKWKSCRTIPLVGGFSRRFPVSSTLELRRCSVPTSYHPHRFSIPRQEPPKTLN</sequence>
<feature type="region of interest" description="Disordered" evidence="1">
    <location>
        <begin position="84"/>
        <end position="103"/>
    </location>
</feature>
<evidence type="ECO:0000256" key="1">
    <source>
        <dbReference type="SAM" id="MobiDB-lite"/>
    </source>
</evidence>
<organism evidence="2 3">
    <name type="scientific">Dryococelus australis</name>
    <dbReference type="NCBI Taxonomy" id="614101"/>
    <lineage>
        <taxon>Eukaryota</taxon>
        <taxon>Metazoa</taxon>
        <taxon>Ecdysozoa</taxon>
        <taxon>Arthropoda</taxon>
        <taxon>Hexapoda</taxon>
        <taxon>Insecta</taxon>
        <taxon>Pterygota</taxon>
        <taxon>Neoptera</taxon>
        <taxon>Polyneoptera</taxon>
        <taxon>Phasmatodea</taxon>
        <taxon>Verophasmatodea</taxon>
        <taxon>Anareolatae</taxon>
        <taxon>Phasmatidae</taxon>
        <taxon>Eurycanthinae</taxon>
        <taxon>Dryococelus</taxon>
    </lineage>
</organism>